<dbReference type="HOGENOM" id="CLU_403868_0_0_1"/>
<sequence length="681" mass="75399">MLFGKYYSKNHALYRTKCSRKIMARLRLMRQLKKQRVSERVHKTTVQHSAPTRLSTPVEFAKDRTNNNQSTEVSLGYQALPEISSDILFVNPADLFLVGPVLPTELQAQEEGQIESTYQSATKRKSVVNELHLEVPCSPIDQGSIAQKPHNANSSDVASSAISRLASRLPGRSSSSLRRVVAALRLSLSSSMTSGSQDSLISRRSSWMSYISTRSNPKSSSLKMTGGGSATKILSEGLKGDVLRSYGPQNSSNGLSEDEILFFENCIIDVEPSPQIGNDPFYQLLSGTTEMEDIAEMERQNSCSRYDYHAQGRISTGTRAMDAAAFYHDPKAWNIESLMGSRELGPEDHKQRDLSGDSFLHAVDTTLLGARYGRTVILGNLTYPTSFSPLKEYIRILELFKNNGFSCGSQNCHGKTVAHIAFKDDYLFSTLDSKLESITTATLESSELGRMLKIFNLDLNRRDNQGITVRSLILSNSKLRIVYGEEALVRLTEPYCSPPTLILDFRAEVQPLSPIWAHYYQCHVCASTAVTTSAIDIHGDTALVSYLKREESRMGWDTDLQDELRQVIVELHGQGVDLNIRDKQGCTILCIAVLQGYRSCVSTLLRLGAYPNSRNYQGKSIIQQASAKMTALSAGGEVDKALSTDGEGRKYAGILLSINLLLDHGGVFDPNTQEEWLRPSS</sequence>
<dbReference type="Pfam" id="PF00023">
    <property type="entry name" value="Ank"/>
    <property type="match status" value="1"/>
</dbReference>
<evidence type="ECO:0000313" key="2">
    <source>
        <dbReference type="EMBL" id="EPE32266.1"/>
    </source>
</evidence>
<accession>S3DJR1</accession>
<dbReference type="EMBL" id="KE145359">
    <property type="protein sequence ID" value="EPE32266.1"/>
    <property type="molecule type" value="Genomic_DNA"/>
</dbReference>
<dbReference type="PANTHER" id="PTHR24118">
    <property type="entry name" value="POTE ANKYRIN DOMAIN"/>
    <property type="match status" value="1"/>
</dbReference>
<keyword evidence="1" id="KW-0040">ANK repeat</keyword>
<protein>
    <submittedName>
        <fullName evidence="2">Ankyrin repeat-containing protein</fullName>
    </submittedName>
</protein>
<name>S3DJR1_GLAL2</name>
<dbReference type="eggNOG" id="ENOG502RS6K">
    <property type="taxonomic scope" value="Eukaryota"/>
</dbReference>
<dbReference type="InterPro" id="IPR002110">
    <property type="entry name" value="Ankyrin_rpt"/>
</dbReference>
<dbReference type="Proteomes" id="UP000016922">
    <property type="component" value="Unassembled WGS sequence"/>
</dbReference>
<evidence type="ECO:0000313" key="3">
    <source>
        <dbReference type="Proteomes" id="UP000016922"/>
    </source>
</evidence>
<organism evidence="2 3">
    <name type="scientific">Glarea lozoyensis (strain ATCC 20868 / MF5171)</name>
    <dbReference type="NCBI Taxonomy" id="1116229"/>
    <lineage>
        <taxon>Eukaryota</taxon>
        <taxon>Fungi</taxon>
        <taxon>Dikarya</taxon>
        <taxon>Ascomycota</taxon>
        <taxon>Pezizomycotina</taxon>
        <taxon>Leotiomycetes</taxon>
        <taxon>Helotiales</taxon>
        <taxon>Helotiaceae</taxon>
        <taxon>Glarea</taxon>
    </lineage>
</organism>
<dbReference type="SUPFAM" id="SSF48403">
    <property type="entry name" value="Ankyrin repeat"/>
    <property type="match status" value="1"/>
</dbReference>
<dbReference type="PANTHER" id="PTHR24118:SF99">
    <property type="entry name" value="POTE ANKYRIN DOMAIN FAMILY MEMBER 3C-RELATED"/>
    <property type="match status" value="1"/>
</dbReference>
<reference evidence="2 3" key="1">
    <citation type="journal article" date="2013" name="BMC Genomics">
        <title>Genomics-driven discovery of the pneumocandin biosynthetic gene cluster in the fungus Glarea lozoyensis.</title>
        <authorList>
            <person name="Chen L."/>
            <person name="Yue Q."/>
            <person name="Zhang X."/>
            <person name="Xiang M."/>
            <person name="Wang C."/>
            <person name="Li S."/>
            <person name="Che Y."/>
            <person name="Ortiz-Lopez F.J."/>
            <person name="Bills G.F."/>
            <person name="Liu X."/>
            <person name="An Z."/>
        </authorList>
    </citation>
    <scope>NUCLEOTIDE SEQUENCE [LARGE SCALE GENOMIC DNA]</scope>
    <source>
        <strain evidence="3">ATCC 20868 / MF5171</strain>
    </source>
</reference>
<dbReference type="Gene3D" id="1.25.40.20">
    <property type="entry name" value="Ankyrin repeat-containing domain"/>
    <property type="match status" value="1"/>
</dbReference>
<dbReference type="InterPro" id="IPR036770">
    <property type="entry name" value="Ankyrin_rpt-contain_sf"/>
</dbReference>
<dbReference type="GeneID" id="19466452"/>
<feature type="repeat" description="ANK" evidence="1">
    <location>
        <begin position="584"/>
        <end position="616"/>
    </location>
</feature>
<dbReference type="OrthoDB" id="194358at2759"/>
<dbReference type="PROSITE" id="PS50088">
    <property type="entry name" value="ANK_REPEAT"/>
    <property type="match status" value="1"/>
</dbReference>
<dbReference type="AlphaFoldDB" id="S3DJR1"/>
<keyword evidence="3" id="KW-1185">Reference proteome</keyword>
<evidence type="ECO:0000256" key="1">
    <source>
        <dbReference type="PROSITE-ProRule" id="PRU00023"/>
    </source>
</evidence>
<dbReference type="RefSeq" id="XP_008080278.1">
    <property type="nucleotide sequence ID" value="XM_008082087.1"/>
</dbReference>
<gene>
    <name evidence="2" type="ORF">GLAREA_07399</name>
</gene>
<dbReference type="KEGG" id="glz:GLAREA_07399"/>
<proteinExistence type="predicted"/>